<keyword evidence="3 6" id="KW-0812">Transmembrane</keyword>
<evidence type="ECO:0000256" key="2">
    <source>
        <dbReference type="ARBA" id="ARBA00005982"/>
    </source>
</evidence>
<dbReference type="PANTHER" id="PTHR11654">
    <property type="entry name" value="OLIGOPEPTIDE TRANSPORTER-RELATED"/>
    <property type="match status" value="1"/>
</dbReference>
<name>A0AAD8T436_LOLMU</name>
<reference evidence="7" key="1">
    <citation type="submission" date="2023-07" db="EMBL/GenBank/DDBJ databases">
        <title>A chromosome-level genome assembly of Lolium multiflorum.</title>
        <authorList>
            <person name="Chen Y."/>
            <person name="Copetti D."/>
            <person name="Kolliker R."/>
            <person name="Studer B."/>
        </authorList>
    </citation>
    <scope>NUCLEOTIDE SEQUENCE</scope>
    <source>
        <strain evidence="7">02402/16</strain>
        <tissue evidence="7">Leaf</tissue>
    </source>
</reference>
<evidence type="ECO:0000256" key="5">
    <source>
        <dbReference type="ARBA" id="ARBA00023136"/>
    </source>
</evidence>
<dbReference type="GO" id="GO:0022857">
    <property type="term" value="F:transmembrane transporter activity"/>
    <property type="evidence" value="ECO:0007669"/>
    <property type="project" value="InterPro"/>
</dbReference>
<evidence type="ECO:0000313" key="7">
    <source>
        <dbReference type="EMBL" id="KAK1668841.1"/>
    </source>
</evidence>
<accession>A0AAD8T436</accession>
<dbReference type="Gene3D" id="1.20.1250.20">
    <property type="entry name" value="MFS general substrate transporter like domains"/>
    <property type="match status" value="1"/>
</dbReference>
<proteinExistence type="inferred from homology"/>
<gene>
    <name evidence="7" type="ORF">QYE76_057000</name>
</gene>
<protein>
    <submittedName>
        <fullName evidence="7">Uncharacterized protein</fullName>
    </submittedName>
</protein>
<feature type="transmembrane region" description="Helical" evidence="6">
    <location>
        <begin position="26"/>
        <end position="44"/>
    </location>
</feature>
<comment type="caution">
    <text evidence="7">The sequence shown here is derived from an EMBL/GenBank/DDBJ whole genome shotgun (WGS) entry which is preliminary data.</text>
</comment>
<keyword evidence="5 6" id="KW-0472">Membrane</keyword>
<keyword evidence="4 6" id="KW-1133">Transmembrane helix</keyword>
<dbReference type="Proteomes" id="UP001231189">
    <property type="component" value="Unassembled WGS sequence"/>
</dbReference>
<dbReference type="SUPFAM" id="SSF103473">
    <property type="entry name" value="MFS general substrate transporter"/>
    <property type="match status" value="1"/>
</dbReference>
<organism evidence="7 8">
    <name type="scientific">Lolium multiflorum</name>
    <name type="common">Italian ryegrass</name>
    <name type="synonym">Lolium perenne subsp. multiflorum</name>
    <dbReference type="NCBI Taxonomy" id="4521"/>
    <lineage>
        <taxon>Eukaryota</taxon>
        <taxon>Viridiplantae</taxon>
        <taxon>Streptophyta</taxon>
        <taxon>Embryophyta</taxon>
        <taxon>Tracheophyta</taxon>
        <taxon>Spermatophyta</taxon>
        <taxon>Magnoliopsida</taxon>
        <taxon>Liliopsida</taxon>
        <taxon>Poales</taxon>
        <taxon>Poaceae</taxon>
        <taxon>BOP clade</taxon>
        <taxon>Pooideae</taxon>
        <taxon>Poodae</taxon>
        <taxon>Poeae</taxon>
        <taxon>Poeae Chloroplast Group 2 (Poeae type)</taxon>
        <taxon>Loliodinae</taxon>
        <taxon>Loliinae</taxon>
        <taxon>Lolium</taxon>
    </lineage>
</organism>
<dbReference type="InterPro" id="IPR036259">
    <property type="entry name" value="MFS_trans_sf"/>
</dbReference>
<evidence type="ECO:0000256" key="1">
    <source>
        <dbReference type="ARBA" id="ARBA00004141"/>
    </source>
</evidence>
<evidence type="ECO:0000256" key="4">
    <source>
        <dbReference type="ARBA" id="ARBA00022989"/>
    </source>
</evidence>
<sequence length="254" mass="27712">MVLGGFVDWRGRAINGEVHGGVKATWFLHVLNVVTNVVIVPNLLNLVTYLHGTMHMGVSGSTTTATNFIGATSGFALIAAFLSDSYITRARTMLLFAPFMFLGYGLLALQAYSPSLHPPPCDNKVELNNCEEVHGWNATLLYAALYMCAFGDGTMRVCLPSLGADQFDHEDPSESQRQSSFFNWYSFGISLGGFIGLILIVWLENYKGWDIGFGVCAILILLGLLVVAAGLPFYRNQVPQGSPLTRVLQVALRI</sequence>
<feature type="transmembrane region" description="Helical" evidence="6">
    <location>
        <begin position="209"/>
        <end position="234"/>
    </location>
</feature>
<dbReference type="Pfam" id="PF00854">
    <property type="entry name" value="PTR2"/>
    <property type="match status" value="1"/>
</dbReference>
<keyword evidence="8" id="KW-1185">Reference proteome</keyword>
<feature type="transmembrane region" description="Helical" evidence="6">
    <location>
        <begin position="64"/>
        <end position="82"/>
    </location>
</feature>
<dbReference type="GO" id="GO:0016020">
    <property type="term" value="C:membrane"/>
    <property type="evidence" value="ECO:0007669"/>
    <property type="project" value="UniProtKB-SubCell"/>
</dbReference>
<evidence type="ECO:0000313" key="8">
    <source>
        <dbReference type="Proteomes" id="UP001231189"/>
    </source>
</evidence>
<dbReference type="InterPro" id="IPR000109">
    <property type="entry name" value="POT_fam"/>
</dbReference>
<evidence type="ECO:0000256" key="3">
    <source>
        <dbReference type="ARBA" id="ARBA00022692"/>
    </source>
</evidence>
<feature type="transmembrane region" description="Helical" evidence="6">
    <location>
        <begin position="182"/>
        <end position="203"/>
    </location>
</feature>
<dbReference type="EMBL" id="JAUUTY010000003">
    <property type="protein sequence ID" value="KAK1668841.1"/>
    <property type="molecule type" value="Genomic_DNA"/>
</dbReference>
<comment type="similarity">
    <text evidence="2">Belongs to the major facilitator superfamily. Proton-dependent oligopeptide transporter (POT/PTR) (TC 2.A.17) family.</text>
</comment>
<evidence type="ECO:0000256" key="6">
    <source>
        <dbReference type="SAM" id="Phobius"/>
    </source>
</evidence>
<feature type="transmembrane region" description="Helical" evidence="6">
    <location>
        <begin position="94"/>
        <end position="113"/>
    </location>
</feature>
<comment type="subcellular location">
    <subcellularLocation>
        <location evidence="1">Membrane</location>
        <topology evidence="1">Multi-pass membrane protein</topology>
    </subcellularLocation>
</comment>
<dbReference type="AlphaFoldDB" id="A0AAD8T436"/>